<dbReference type="EMBL" id="CAKXAJ010018594">
    <property type="protein sequence ID" value="CAH2217810.1"/>
    <property type="molecule type" value="Genomic_DNA"/>
</dbReference>
<evidence type="ECO:0000313" key="2">
    <source>
        <dbReference type="EMBL" id="CAH2217810.1"/>
    </source>
</evidence>
<dbReference type="PANTHER" id="PTHR19446">
    <property type="entry name" value="REVERSE TRANSCRIPTASES"/>
    <property type="match status" value="1"/>
</dbReference>
<dbReference type="AlphaFoldDB" id="A0A8S4QWS0"/>
<evidence type="ECO:0000259" key="1">
    <source>
        <dbReference type="PROSITE" id="PS50878"/>
    </source>
</evidence>
<dbReference type="InterPro" id="IPR000477">
    <property type="entry name" value="RT_dom"/>
</dbReference>
<dbReference type="PROSITE" id="PS50878">
    <property type="entry name" value="RT_POL"/>
    <property type="match status" value="1"/>
</dbReference>
<accession>A0A8S4QWS0</accession>
<protein>
    <submittedName>
        <fullName evidence="2">Jg25631 protein</fullName>
    </submittedName>
</protein>
<dbReference type="Pfam" id="PF00078">
    <property type="entry name" value="RVT_1"/>
    <property type="match status" value="1"/>
</dbReference>
<proteinExistence type="predicted"/>
<feature type="non-terminal residue" evidence="2">
    <location>
        <position position="1"/>
    </location>
</feature>
<gene>
    <name evidence="2" type="primary">jg25631</name>
    <name evidence="2" type="ORF">PAEG_LOCUS5691</name>
</gene>
<dbReference type="OrthoDB" id="6926806at2759"/>
<sequence length="709" mass="80877">VIITKKQCLRDSAKSNGVHAFCISELKITKESVDEKCPKDNLFLQDLNSLDPFLISKSLQSLNTSTTDEFTNYINENNNNTTVNNLNWPNSKSSDLLHINNNKITRHYEGIDFRHRYNEDRTGLYTQSFDKNNWKNIIHTKGRYLRNLRISLNTNKERFEEGDTIAENPPRNVKSNSQKPVNRFEGFRFSTSFDTSVFHNNSSETNENQNVFGAITQNRINRFEALNTPIDKNETNNSSIINNYQNIGIANARKEIYEGISFNTPIEKSVLPNDTWKIGKNQNVNLSAPSSELFVFQNNSPQIIENKSAVKRNARKEVNPFEVAIFNVDLNSNLCNGTISEIYEDYDTRLEDQLKDFCTKHSNLQNYINDRVDEWGCCFVQIIEQFLDDVFQCTPIKKFNPPYWFQQGLKCLREHYSQDKYIGTIIDKLIGMCGYCIKNGVVRTNIKDDQFLKILGAGILLIERIDRIAQFPEISGLYKEMLSHLVTTIRDPEGFPEMLSLSLELSLSIGDAAYQMENIERSYRPITLLPHIAKLFERLLLRRLTPHLQLRDEQFGFRSNHSTSLQLARGLHFIASEKNRGHCTVGVFLDIEKAFDRVWHTGLLAKLLQTTLPLAIVRIVASFLEGRTFYVSVEGAESQPRPIRAGVPQGSCLSPCLYAVYTNDIPTLAGHLREGEEDVLLSLYADDSATSAEPASRMAGQVEDGCQRG</sequence>
<dbReference type="InterPro" id="IPR043502">
    <property type="entry name" value="DNA/RNA_pol_sf"/>
</dbReference>
<organism evidence="2 3">
    <name type="scientific">Pararge aegeria aegeria</name>
    <dbReference type="NCBI Taxonomy" id="348720"/>
    <lineage>
        <taxon>Eukaryota</taxon>
        <taxon>Metazoa</taxon>
        <taxon>Ecdysozoa</taxon>
        <taxon>Arthropoda</taxon>
        <taxon>Hexapoda</taxon>
        <taxon>Insecta</taxon>
        <taxon>Pterygota</taxon>
        <taxon>Neoptera</taxon>
        <taxon>Endopterygota</taxon>
        <taxon>Lepidoptera</taxon>
        <taxon>Glossata</taxon>
        <taxon>Ditrysia</taxon>
        <taxon>Papilionoidea</taxon>
        <taxon>Nymphalidae</taxon>
        <taxon>Satyrinae</taxon>
        <taxon>Satyrini</taxon>
        <taxon>Parargina</taxon>
        <taxon>Pararge</taxon>
    </lineage>
</organism>
<feature type="domain" description="Reverse transcriptase" evidence="1">
    <location>
        <begin position="497"/>
        <end position="709"/>
    </location>
</feature>
<name>A0A8S4QWS0_9NEOP</name>
<dbReference type="CDD" id="cd01650">
    <property type="entry name" value="RT_nLTR_like"/>
    <property type="match status" value="1"/>
</dbReference>
<dbReference type="SUPFAM" id="SSF56672">
    <property type="entry name" value="DNA/RNA polymerases"/>
    <property type="match status" value="1"/>
</dbReference>
<dbReference type="GO" id="GO:0071897">
    <property type="term" value="P:DNA biosynthetic process"/>
    <property type="evidence" value="ECO:0007669"/>
    <property type="project" value="UniProtKB-ARBA"/>
</dbReference>
<keyword evidence="3" id="KW-1185">Reference proteome</keyword>
<evidence type="ECO:0000313" key="3">
    <source>
        <dbReference type="Proteomes" id="UP000838756"/>
    </source>
</evidence>
<comment type="caution">
    <text evidence="2">The sequence shown here is derived from an EMBL/GenBank/DDBJ whole genome shotgun (WGS) entry which is preliminary data.</text>
</comment>
<reference evidence="2" key="1">
    <citation type="submission" date="2022-03" db="EMBL/GenBank/DDBJ databases">
        <authorList>
            <person name="Lindestad O."/>
        </authorList>
    </citation>
    <scope>NUCLEOTIDE SEQUENCE</scope>
</reference>
<dbReference type="Proteomes" id="UP000838756">
    <property type="component" value="Unassembled WGS sequence"/>
</dbReference>